<dbReference type="Proteomes" id="UP000612233">
    <property type="component" value="Unassembled WGS sequence"/>
</dbReference>
<feature type="signal peptide" evidence="1">
    <location>
        <begin position="1"/>
        <end position="26"/>
    </location>
</feature>
<evidence type="ECO:0000313" key="4">
    <source>
        <dbReference type="Proteomes" id="UP000612233"/>
    </source>
</evidence>
<sequence length="203" mass="21889">MRCLLFLSVPSRRLLLGLVVALPLWVACSSGSTGSDAVEDANAQNEQKIDQADVTAKQEADAKFLVKATSNALLTVELGKLIQVRATAPTVRAYGTRLVQNRLELLTALRTLAEAKKLALPPALGEDEQAAYHEVSVKTGSQLDKSAMELIVKVQKQDEDALDDMKDDAFDGDIRGFAAKYLQPVQEELAAAEEGAEAAKRLP</sequence>
<feature type="domain" description="DUF4142" evidence="2">
    <location>
        <begin position="60"/>
        <end position="193"/>
    </location>
</feature>
<protein>
    <submittedName>
        <fullName evidence="3">DUF4142 domain-containing protein</fullName>
    </submittedName>
</protein>
<organism evidence="3 4">
    <name type="scientific">Hymenobacter montanus</name>
    <dbReference type="NCBI Taxonomy" id="2771359"/>
    <lineage>
        <taxon>Bacteria</taxon>
        <taxon>Pseudomonadati</taxon>
        <taxon>Bacteroidota</taxon>
        <taxon>Cytophagia</taxon>
        <taxon>Cytophagales</taxon>
        <taxon>Hymenobacteraceae</taxon>
        <taxon>Hymenobacter</taxon>
    </lineage>
</organism>
<dbReference type="EMBL" id="JACXAD010000016">
    <property type="protein sequence ID" value="MBD2769141.1"/>
    <property type="molecule type" value="Genomic_DNA"/>
</dbReference>
<dbReference type="Pfam" id="PF13628">
    <property type="entry name" value="DUF4142"/>
    <property type="match status" value="1"/>
</dbReference>
<dbReference type="RefSeq" id="WP_191005949.1">
    <property type="nucleotide sequence ID" value="NZ_JACXAD010000016.1"/>
</dbReference>
<comment type="caution">
    <text evidence="3">The sequence shown here is derived from an EMBL/GenBank/DDBJ whole genome shotgun (WGS) entry which is preliminary data.</text>
</comment>
<dbReference type="AlphaFoldDB" id="A0A927BEX0"/>
<evidence type="ECO:0000259" key="2">
    <source>
        <dbReference type="Pfam" id="PF13628"/>
    </source>
</evidence>
<evidence type="ECO:0000313" key="3">
    <source>
        <dbReference type="EMBL" id="MBD2769141.1"/>
    </source>
</evidence>
<name>A0A927BEX0_9BACT</name>
<keyword evidence="1" id="KW-0732">Signal</keyword>
<evidence type="ECO:0000256" key="1">
    <source>
        <dbReference type="SAM" id="SignalP"/>
    </source>
</evidence>
<reference evidence="3" key="1">
    <citation type="submission" date="2020-09" db="EMBL/GenBank/DDBJ databases">
        <authorList>
            <person name="Kim M.K."/>
        </authorList>
    </citation>
    <scope>NUCLEOTIDE SEQUENCE</scope>
    <source>
        <strain evidence="3">BT664</strain>
    </source>
</reference>
<dbReference type="InterPro" id="IPR025419">
    <property type="entry name" value="DUF4142"/>
</dbReference>
<gene>
    <name evidence="3" type="ORF">IC235_14700</name>
</gene>
<dbReference type="PROSITE" id="PS51257">
    <property type="entry name" value="PROKAR_LIPOPROTEIN"/>
    <property type="match status" value="1"/>
</dbReference>
<keyword evidence="4" id="KW-1185">Reference proteome</keyword>
<feature type="chain" id="PRO_5037026534" evidence="1">
    <location>
        <begin position="27"/>
        <end position="203"/>
    </location>
</feature>
<accession>A0A927BEX0</accession>
<proteinExistence type="predicted"/>